<keyword evidence="4" id="KW-1133">Transmembrane helix</keyword>
<dbReference type="Gene3D" id="1.20.1250.20">
    <property type="entry name" value="MFS general substrate transporter like domains"/>
    <property type="match status" value="1"/>
</dbReference>
<feature type="transmembrane region" description="Helical" evidence="4">
    <location>
        <begin position="34"/>
        <end position="56"/>
    </location>
</feature>
<dbReference type="PANTHER" id="PTHR11388">
    <property type="entry name" value="ORGANIC ANION TRANSPORTER"/>
    <property type="match status" value="1"/>
</dbReference>
<dbReference type="SUPFAM" id="SSF103473">
    <property type="entry name" value="MFS general substrate transporter"/>
    <property type="match status" value="1"/>
</dbReference>
<feature type="transmembrane region" description="Helical" evidence="4">
    <location>
        <begin position="63"/>
        <end position="85"/>
    </location>
</feature>
<dbReference type="AlphaFoldDB" id="A0A8B9PP66"/>
<evidence type="ECO:0000256" key="2">
    <source>
        <dbReference type="ARBA" id="ARBA00023157"/>
    </source>
</evidence>
<sequence>MCFLTFIQSLMVSGYLSSVITTIERRYSLKSSESGLLVSCFDVGSLVVVVFISYFGGRGRRPLWLAVGGFFIALGAALFSLPHFISPPYQIQELNSSVSNQGLCMTGNNTPKEPSDSPACVKDSGGNDHSLYVALFICAQILIGMGSTPIYTLGPTYLDDNVKKENASLYLGKLVEAIITTLVFLLHIMRWLSFLFLSSGIRWSGFLLCAIAMLLVIFPMFTFPKKLPPRHKKKKKKKKMNSDDVSSEDEVMKEKTNSKIQADSAVPASMGFGKNVKGVIIVPSAGVGIVLGGYIIKKLKLGARESAKLAMICSGVSLLCFSTLFIVGCESINLGGINIPYTTG</sequence>
<dbReference type="Pfam" id="PF03137">
    <property type="entry name" value="OATP"/>
    <property type="match status" value="3"/>
</dbReference>
<keyword evidence="2" id="KW-1015">Disulfide bond</keyword>
<dbReference type="GO" id="GO:0043252">
    <property type="term" value="P:sodium-independent organic anion transport"/>
    <property type="evidence" value="ECO:0007669"/>
    <property type="project" value="TreeGrafter"/>
</dbReference>
<keyword evidence="4" id="KW-0472">Membrane</keyword>
<feature type="transmembrane region" description="Helical" evidence="4">
    <location>
        <begin position="131"/>
        <end position="153"/>
    </location>
</feature>
<dbReference type="GO" id="GO:0015347">
    <property type="term" value="F:sodium-independent organic anion transmembrane transporter activity"/>
    <property type="evidence" value="ECO:0007669"/>
    <property type="project" value="TreeGrafter"/>
</dbReference>
<evidence type="ECO:0000313" key="5">
    <source>
        <dbReference type="Ensembl" id="ENSAOWP00000014567.1"/>
    </source>
</evidence>
<feature type="transmembrane region" description="Helical" evidence="4">
    <location>
        <begin position="308"/>
        <end position="327"/>
    </location>
</feature>
<evidence type="ECO:0000313" key="6">
    <source>
        <dbReference type="Proteomes" id="UP000694424"/>
    </source>
</evidence>
<evidence type="ECO:0000256" key="1">
    <source>
        <dbReference type="ARBA" id="ARBA00004141"/>
    </source>
</evidence>
<name>A0A8B9PP66_APTOW</name>
<accession>A0A8B9PP66</accession>
<keyword evidence="6" id="KW-1185">Reference proteome</keyword>
<protein>
    <submittedName>
        <fullName evidence="5">Solute carrier organic anion transporter family member 5A1</fullName>
    </submittedName>
</protein>
<dbReference type="Ensembl" id="ENSAOWT00000016525.1">
    <property type="protein sequence ID" value="ENSAOWP00000014567.1"/>
    <property type="gene ID" value="ENSAOWG00000009939.1"/>
</dbReference>
<feature type="compositionally biased region" description="Basic residues" evidence="3">
    <location>
        <begin position="228"/>
        <end position="239"/>
    </location>
</feature>
<organism evidence="5 6">
    <name type="scientific">Apteryx owenii</name>
    <name type="common">Little spotted kiwi</name>
    <dbReference type="NCBI Taxonomy" id="8824"/>
    <lineage>
        <taxon>Eukaryota</taxon>
        <taxon>Metazoa</taxon>
        <taxon>Chordata</taxon>
        <taxon>Craniata</taxon>
        <taxon>Vertebrata</taxon>
        <taxon>Euteleostomi</taxon>
        <taxon>Archelosauria</taxon>
        <taxon>Archosauria</taxon>
        <taxon>Dinosauria</taxon>
        <taxon>Saurischia</taxon>
        <taxon>Theropoda</taxon>
        <taxon>Coelurosauria</taxon>
        <taxon>Aves</taxon>
        <taxon>Palaeognathae</taxon>
        <taxon>Apterygiformes</taxon>
        <taxon>Apterygidae</taxon>
        <taxon>Apteryx</taxon>
    </lineage>
</organism>
<evidence type="ECO:0000256" key="3">
    <source>
        <dbReference type="SAM" id="MobiDB-lite"/>
    </source>
</evidence>
<dbReference type="InterPro" id="IPR004156">
    <property type="entry name" value="OATP"/>
</dbReference>
<comment type="subcellular location">
    <subcellularLocation>
        <location evidence="1">Membrane</location>
        <topology evidence="1">Multi-pass membrane protein</topology>
    </subcellularLocation>
</comment>
<keyword evidence="4" id="KW-0812">Transmembrane</keyword>
<reference evidence="5" key="2">
    <citation type="submission" date="2025-09" db="UniProtKB">
        <authorList>
            <consortium name="Ensembl"/>
        </authorList>
    </citation>
    <scope>IDENTIFICATION</scope>
</reference>
<feature type="region of interest" description="Disordered" evidence="3">
    <location>
        <begin position="228"/>
        <end position="260"/>
    </location>
</feature>
<dbReference type="Proteomes" id="UP000694424">
    <property type="component" value="Unplaced"/>
</dbReference>
<proteinExistence type="predicted"/>
<dbReference type="PANTHER" id="PTHR11388:SF142">
    <property type="entry name" value="SOLUTE CARRIER ORGANIC ANION TRANSPORTER FAMILY MEMBER 5A1"/>
    <property type="match status" value="1"/>
</dbReference>
<evidence type="ECO:0000256" key="4">
    <source>
        <dbReference type="SAM" id="Phobius"/>
    </source>
</evidence>
<feature type="transmembrane region" description="Helical" evidence="4">
    <location>
        <begin position="278"/>
        <end position="296"/>
    </location>
</feature>
<dbReference type="InterPro" id="IPR036259">
    <property type="entry name" value="MFS_trans_sf"/>
</dbReference>
<reference evidence="5" key="1">
    <citation type="submission" date="2025-08" db="UniProtKB">
        <authorList>
            <consortium name="Ensembl"/>
        </authorList>
    </citation>
    <scope>IDENTIFICATION</scope>
</reference>
<feature type="transmembrane region" description="Helical" evidence="4">
    <location>
        <begin position="203"/>
        <end position="223"/>
    </location>
</feature>
<dbReference type="GO" id="GO:0016323">
    <property type="term" value="C:basolateral plasma membrane"/>
    <property type="evidence" value="ECO:0007669"/>
    <property type="project" value="TreeGrafter"/>
</dbReference>
<feature type="transmembrane region" description="Helical" evidence="4">
    <location>
        <begin position="174"/>
        <end position="197"/>
    </location>
</feature>